<comment type="caution">
    <text evidence="8">The sequence shown here is derived from an EMBL/GenBank/DDBJ whole genome shotgun (WGS) entry which is preliminary data.</text>
</comment>
<dbReference type="EMBL" id="JADFTS010000002">
    <property type="protein sequence ID" value="KAF9618262.1"/>
    <property type="molecule type" value="Genomic_DNA"/>
</dbReference>
<dbReference type="InterPro" id="IPR044787">
    <property type="entry name" value="HHO5-like"/>
</dbReference>
<accession>A0A835M6J3</accession>
<feature type="domain" description="HHO5-like N-terminal" evidence="7">
    <location>
        <begin position="9"/>
        <end position="52"/>
    </location>
</feature>
<name>A0A835M6J3_9MAGN</name>
<proteinExistence type="predicted"/>
<feature type="compositionally biased region" description="Basic and acidic residues" evidence="6">
    <location>
        <begin position="126"/>
        <end position="143"/>
    </location>
</feature>
<evidence type="ECO:0000313" key="8">
    <source>
        <dbReference type="EMBL" id="KAF9618262.1"/>
    </source>
</evidence>
<dbReference type="Gene3D" id="1.10.10.60">
    <property type="entry name" value="Homeodomain-like"/>
    <property type="match status" value="1"/>
</dbReference>
<organism evidence="8 9">
    <name type="scientific">Coptis chinensis</name>
    <dbReference type="NCBI Taxonomy" id="261450"/>
    <lineage>
        <taxon>Eukaryota</taxon>
        <taxon>Viridiplantae</taxon>
        <taxon>Streptophyta</taxon>
        <taxon>Embryophyta</taxon>
        <taxon>Tracheophyta</taxon>
        <taxon>Spermatophyta</taxon>
        <taxon>Magnoliopsida</taxon>
        <taxon>Ranunculales</taxon>
        <taxon>Ranunculaceae</taxon>
        <taxon>Coptidoideae</taxon>
        <taxon>Coptis</taxon>
    </lineage>
</organism>
<evidence type="ECO:0000256" key="1">
    <source>
        <dbReference type="ARBA" id="ARBA00004123"/>
    </source>
</evidence>
<dbReference type="Proteomes" id="UP000631114">
    <property type="component" value="Unassembled WGS sequence"/>
</dbReference>
<comment type="subcellular location">
    <subcellularLocation>
        <location evidence="1">Nucleus</location>
    </subcellularLocation>
</comment>
<evidence type="ECO:0000256" key="4">
    <source>
        <dbReference type="ARBA" id="ARBA00023163"/>
    </source>
</evidence>
<feature type="region of interest" description="Disordered" evidence="6">
    <location>
        <begin position="111"/>
        <end position="178"/>
    </location>
</feature>
<dbReference type="GO" id="GO:0005634">
    <property type="term" value="C:nucleus"/>
    <property type="evidence" value="ECO:0007669"/>
    <property type="project" value="UniProtKB-SubCell"/>
</dbReference>
<dbReference type="OrthoDB" id="1908613at2759"/>
<keyword evidence="2" id="KW-0805">Transcription regulation</keyword>
<dbReference type="AlphaFoldDB" id="A0A835M6J3"/>
<evidence type="ECO:0000256" key="3">
    <source>
        <dbReference type="ARBA" id="ARBA00023125"/>
    </source>
</evidence>
<keyword evidence="4" id="KW-0804">Transcription</keyword>
<evidence type="ECO:0000259" key="7">
    <source>
        <dbReference type="Pfam" id="PF26575"/>
    </source>
</evidence>
<sequence>MIDFIEKMKNTTRCEEYMEKLEVERQKIQVFNRELPLCLQLVNQAINICKSQVGMKNEGEDSEFRETPVLEEFFPVNQSLVPSVESELSNEMREKKIDWSKSAQLWNQEFTNQKDQPSQRTIVTESEERGGAFHPFHREKGPREAPVATTPNTTTAETVTGSEGDQRQGESHKKVRRSWSNELHRKFLNALQQLGGPRGINTDYIQKERYNSPANDNRQTPQFIVVKDLLVPAQERTEERPATGEAAQVVANRVYAPVAARPQLPSVACSPQQKQQQSITSPYYSEGRSSNTEHCKEDEDTNSAHPPHLPPLTAQLFLLPCLNIYVH</sequence>
<protein>
    <recommendedName>
        <fullName evidence="7">HHO5-like N-terminal domain-containing protein</fullName>
    </recommendedName>
</protein>
<dbReference type="InterPro" id="IPR058673">
    <property type="entry name" value="HHO5-like_N"/>
</dbReference>
<evidence type="ECO:0000313" key="9">
    <source>
        <dbReference type="Proteomes" id="UP000631114"/>
    </source>
</evidence>
<feature type="compositionally biased region" description="Low complexity" evidence="6">
    <location>
        <begin position="144"/>
        <end position="160"/>
    </location>
</feature>
<gene>
    <name evidence="8" type="ORF">IFM89_000897</name>
</gene>
<dbReference type="InterPro" id="IPR006447">
    <property type="entry name" value="Myb_dom_plants"/>
</dbReference>
<dbReference type="NCBIfam" id="TIGR01557">
    <property type="entry name" value="myb_SHAQKYF"/>
    <property type="match status" value="1"/>
</dbReference>
<dbReference type="GO" id="GO:0003700">
    <property type="term" value="F:DNA-binding transcription factor activity"/>
    <property type="evidence" value="ECO:0007669"/>
    <property type="project" value="InterPro"/>
</dbReference>
<reference evidence="8 9" key="1">
    <citation type="submission" date="2020-10" db="EMBL/GenBank/DDBJ databases">
        <title>The Coptis chinensis genome and diversification of protoberbering-type alkaloids.</title>
        <authorList>
            <person name="Wang B."/>
            <person name="Shu S."/>
            <person name="Song C."/>
            <person name="Liu Y."/>
        </authorList>
    </citation>
    <scope>NUCLEOTIDE SEQUENCE [LARGE SCALE GENOMIC DNA]</scope>
    <source>
        <strain evidence="8">HL-2020</strain>
        <tissue evidence="8">Leaf</tissue>
    </source>
</reference>
<feature type="compositionally biased region" description="Polar residues" evidence="6">
    <location>
        <begin position="111"/>
        <end position="124"/>
    </location>
</feature>
<keyword evidence="9" id="KW-1185">Reference proteome</keyword>
<evidence type="ECO:0000256" key="6">
    <source>
        <dbReference type="SAM" id="MobiDB-lite"/>
    </source>
</evidence>
<feature type="compositionally biased region" description="Polar residues" evidence="6">
    <location>
        <begin position="269"/>
        <end position="290"/>
    </location>
</feature>
<dbReference type="Pfam" id="PF26575">
    <property type="entry name" value="HHO5_N"/>
    <property type="match status" value="1"/>
</dbReference>
<dbReference type="PANTHER" id="PTHR31003">
    <property type="entry name" value="MYB FAMILY TRANSCRIPTION FACTOR"/>
    <property type="match status" value="1"/>
</dbReference>
<keyword evidence="5" id="KW-0539">Nucleus</keyword>
<evidence type="ECO:0000256" key="5">
    <source>
        <dbReference type="ARBA" id="ARBA00023242"/>
    </source>
</evidence>
<dbReference type="GO" id="GO:0003677">
    <property type="term" value="F:DNA binding"/>
    <property type="evidence" value="ECO:0007669"/>
    <property type="project" value="UniProtKB-KW"/>
</dbReference>
<keyword evidence="3" id="KW-0238">DNA-binding</keyword>
<dbReference type="PANTHER" id="PTHR31003:SF16">
    <property type="entry name" value="TRANSCRIPTION FACTOR HHO2"/>
    <property type="match status" value="1"/>
</dbReference>
<evidence type="ECO:0000256" key="2">
    <source>
        <dbReference type="ARBA" id="ARBA00023015"/>
    </source>
</evidence>
<feature type="region of interest" description="Disordered" evidence="6">
    <location>
        <begin position="266"/>
        <end position="308"/>
    </location>
</feature>